<evidence type="ECO:0008006" key="3">
    <source>
        <dbReference type="Google" id="ProtNLM"/>
    </source>
</evidence>
<dbReference type="InterPro" id="IPR009003">
    <property type="entry name" value="Peptidase_S1_PA"/>
</dbReference>
<dbReference type="Gene3D" id="2.40.10.10">
    <property type="entry name" value="Trypsin-like serine proteases"/>
    <property type="match status" value="1"/>
</dbReference>
<protein>
    <recommendedName>
        <fullName evidence="3">Trypsin-like peptidase</fullName>
    </recommendedName>
</protein>
<dbReference type="InterPro" id="IPR043504">
    <property type="entry name" value="Peptidase_S1_PA_chymotrypsin"/>
</dbReference>
<keyword evidence="2" id="KW-1185">Reference proteome</keyword>
<dbReference type="Pfam" id="PF13365">
    <property type="entry name" value="Trypsin_2"/>
    <property type="match status" value="1"/>
</dbReference>
<comment type="caution">
    <text evidence="1">The sequence shown here is derived from an EMBL/GenBank/DDBJ whole genome shotgun (WGS) entry which is preliminary data.</text>
</comment>
<name>A0ABP9P2A6_9BACT</name>
<evidence type="ECO:0000313" key="1">
    <source>
        <dbReference type="EMBL" id="GAA5139564.1"/>
    </source>
</evidence>
<dbReference type="EMBL" id="BAABIA010000004">
    <property type="protein sequence ID" value="GAA5139564.1"/>
    <property type="molecule type" value="Genomic_DNA"/>
</dbReference>
<sequence>MRSFLLLASLAAVGMGAEPAPNPGVPPHVVLKPTFMSGQDSFSGGTAFLCRVPGEEKALLLTAHHLFGPACGLERDFTWQEVPQIFVAVTGLSITDPTKAITSTRPVTIPGARGSDDQGYAQDVAAYRVDLPTVRATLHLAKTPPAVGDTVFLHGRQRGKETLDMLPAIVQVSTETELVYEFAAKDVALAGTSGAPVLNTSGQVVAINVGGGERDGSILGMGNPATSILKLLANAK</sequence>
<reference evidence="2" key="1">
    <citation type="journal article" date="2019" name="Int. J. Syst. Evol. Microbiol.">
        <title>The Global Catalogue of Microorganisms (GCM) 10K type strain sequencing project: providing services to taxonomists for standard genome sequencing and annotation.</title>
        <authorList>
            <consortium name="The Broad Institute Genomics Platform"/>
            <consortium name="The Broad Institute Genome Sequencing Center for Infectious Disease"/>
            <person name="Wu L."/>
            <person name="Ma J."/>
        </authorList>
    </citation>
    <scope>NUCLEOTIDE SEQUENCE [LARGE SCALE GENOMIC DNA]</scope>
    <source>
        <strain evidence="2">JCM 18053</strain>
    </source>
</reference>
<dbReference type="RefSeq" id="WP_345736280.1">
    <property type="nucleotide sequence ID" value="NZ_BAABIA010000004.1"/>
</dbReference>
<proteinExistence type="predicted"/>
<accession>A0ABP9P2A6</accession>
<organism evidence="1 2">
    <name type="scientific">Prosthecobacter algae</name>
    <dbReference type="NCBI Taxonomy" id="1144682"/>
    <lineage>
        <taxon>Bacteria</taxon>
        <taxon>Pseudomonadati</taxon>
        <taxon>Verrucomicrobiota</taxon>
        <taxon>Verrucomicrobiia</taxon>
        <taxon>Verrucomicrobiales</taxon>
        <taxon>Verrucomicrobiaceae</taxon>
        <taxon>Prosthecobacter</taxon>
    </lineage>
</organism>
<dbReference type="SUPFAM" id="SSF50494">
    <property type="entry name" value="Trypsin-like serine proteases"/>
    <property type="match status" value="1"/>
</dbReference>
<gene>
    <name evidence="1" type="ORF">GCM10023213_20420</name>
</gene>
<dbReference type="Proteomes" id="UP001499852">
    <property type="component" value="Unassembled WGS sequence"/>
</dbReference>
<evidence type="ECO:0000313" key="2">
    <source>
        <dbReference type="Proteomes" id="UP001499852"/>
    </source>
</evidence>